<comment type="catalytic activity">
    <reaction evidence="12 14">
        <text>an alpha-D-Man-(1-&gt;2)-alpha-D-Man-(1-&gt;2)-alpha-D-Man-(1-&gt;3)-[alpha-D-Man-(1-&gt;6)]-beta-D-Man-(1-&gt;4)-beta-D-GlcNAc-(1-&gt;4)-alpha-D-GlcNAc-diphospho-di-trans,poly-cis-dolichol + a di-trans,poly-cis-dolichyl beta-D-mannosyl phosphate = an alpha-D-Man-(1-&gt;2)-alpha-D-Man-(1-&gt;2)-alpha-D-Man-(1-&gt;3)-[alpha-D-Man-(1-&gt;3)-alpha-D-Man-(1-&gt;6)]-beta-D-Man-(1-&gt;4)-beta-D-GlcNAc-(1-&gt;4)-alpha-D-GlcNAc-diphospho-di-trans,poly-cis-dolichol + a di-trans,poly-cis-dolichyl phosphate + H(+)</text>
        <dbReference type="Rhea" id="RHEA:29527"/>
        <dbReference type="Rhea" id="RHEA-COMP:19498"/>
        <dbReference type="Rhea" id="RHEA-COMP:19501"/>
        <dbReference type="Rhea" id="RHEA-COMP:19516"/>
        <dbReference type="Rhea" id="RHEA-COMP:19517"/>
        <dbReference type="ChEBI" id="CHEBI:15378"/>
        <dbReference type="ChEBI" id="CHEBI:57683"/>
        <dbReference type="ChEBI" id="CHEBI:58211"/>
        <dbReference type="ChEBI" id="CHEBI:132515"/>
        <dbReference type="ChEBI" id="CHEBI:132516"/>
        <dbReference type="EC" id="2.4.1.258"/>
    </reaction>
    <physiologicalReaction direction="left-to-right" evidence="12 14">
        <dbReference type="Rhea" id="RHEA:29528"/>
    </physiologicalReaction>
</comment>
<sequence length="421" mass="47646">MSSVFTYRLNQLWHLGWSLLSDPKYFLALAALVILGDALLTQLVIRFVPYTEIDWETYMYQLELYLKGERDYSLISGPTGPIVYPAGHIYVHRFLYTVTNSGTNLPAAQQVYAALYLASTILTCAIYRQAGGVPNWVLLLLPLSKRLHSIYVLRLFNDCWTAVASQAAILAFGRGWDALGILLFSCAISVKMSALLYVPGLLVILFRRNGLLSTLAYMLVLVISQVAIGLPFLLEHPQSYLKHAYEFSRAFLFKWTVNWRFVGEETFLSPRWALTLLAGHVVVLVAFGLYKWCRSDGGVWAVLDRGFRRPTRPAWITPLTPDYVTTVLFTSNLIGILFARSLHYQFYSWYAQQLPFLAWRTKFPVPIRLMILLGIEYAWNVFPSTSFSSGLLCVANAVLLAGVWFGYPEGKRDRSGSIKTG</sequence>
<evidence type="ECO:0000256" key="2">
    <source>
        <dbReference type="ARBA" id="ARBA00004922"/>
    </source>
</evidence>
<organism evidence="15 16">
    <name type="scientific">Grifola frondosa</name>
    <name type="common">Maitake</name>
    <name type="synonym">Polyporus frondosus</name>
    <dbReference type="NCBI Taxonomy" id="5627"/>
    <lineage>
        <taxon>Eukaryota</taxon>
        <taxon>Fungi</taxon>
        <taxon>Dikarya</taxon>
        <taxon>Basidiomycota</taxon>
        <taxon>Agaricomycotina</taxon>
        <taxon>Agaricomycetes</taxon>
        <taxon>Polyporales</taxon>
        <taxon>Grifolaceae</taxon>
        <taxon>Grifola</taxon>
    </lineage>
</organism>
<keyword evidence="8 14" id="KW-0256">Endoplasmic reticulum</keyword>
<feature type="transmembrane region" description="Helical" evidence="14">
    <location>
        <begin position="272"/>
        <end position="290"/>
    </location>
</feature>
<evidence type="ECO:0000256" key="3">
    <source>
        <dbReference type="ARBA" id="ARBA00011964"/>
    </source>
</evidence>
<feature type="transmembrane region" description="Helical" evidence="14">
    <location>
        <begin position="25"/>
        <end position="45"/>
    </location>
</feature>
<evidence type="ECO:0000256" key="10">
    <source>
        <dbReference type="ARBA" id="ARBA00023136"/>
    </source>
</evidence>
<gene>
    <name evidence="15" type="primary">alg3</name>
    <name evidence="15" type="ORF">A0H81_04152</name>
</gene>
<keyword evidence="9 14" id="KW-1133">Transmembrane helix</keyword>
<evidence type="ECO:0000256" key="11">
    <source>
        <dbReference type="ARBA" id="ARBA00044743"/>
    </source>
</evidence>
<comment type="function">
    <text evidence="11 14">Dol-P-Man:Man(5)GlcNAc(2)-PP-Dol alpha-1,3-mannosyltransferase that operates in the biosynthetic pathway of dolichol-linked oligosaccharides, the glycan precursors employed in protein asparagine (N)-glycosylation. The assembly of dolichol-linked oligosaccharides begins on the cytosolic side of the endoplasmic reticulum membrane and finishes in its lumen. The sequential addition of sugars to dolichol pyrophosphate produces dolichol-linked oligosaccharides containing fourteen sugars, including two GlcNAcs, nine mannoses and three glucoses. Once assembled, the oligosaccharide is transferred from the lipid to nascent proteins by oligosaccharyltransferases. In the lumen of the endoplasmic reticulum, adds the first dolichyl beta-D-mannosyl phosphate derived mannose in an alpha-1,3 linkage to Man(5)GlcNAc(2)-PP-dolichol to produce Man(6)GlcNAc(2)-PP-dolichol.</text>
</comment>
<keyword evidence="16" id="KW-1185">Reference proteome</keyword>
<comment type="similarity">
    <text evidence="13">Belongs to the glycosyltransferase ALG3 family.</text>
</comment>
<feature type="transmembrane region" description="Helical" evidence="14">
    <location>
        <begin position="150"/>
        <end position="172"/>
    </location>
</feature>
<comment type="caution">
    <text evidence="15">The sequence shown here is derived from an EMBL/GenBank/DDBJ whole genome shotgun (WGS) entry which is preliminary data.</text>
</comment>
<comment type="subcellular location">
    <subcellularLocation>
        <location evidence="1 14">Endoplasmic reticulum membrane</location>
        <topology evidence="1 14">Multi-pass membrane protein</topology>
    </subcellularLocation>
</comment>
<evidence type="ECO:0000256" key="9">
    <source>
        <dbReference type="ARBA" id="ARBA00022989"/>
    </source>
</evidence>
<dbReference type="PANTHER" id="PTHR12646:SF0">
    <property type="entry name" value="DOL-P-MAN:MAN(5)GLCNAC(2)-PP-DOL ALPHA-1,3-MANNOSYLTRANSFERASE"/>
    <property type="match status" value="1"/>
</dbReference>
<evidence type="ECO:0000313" key="15">
    <source>
        <dbReference type="EMBL" id="OBZ75976.1"/>
    </source>
</evidence>
<dbReference type="OrthoDB" id="20028at2759"/>
<evidence type="ECO:0000256" key="13">
    <source>
        <dbReference type="ARBA" id="ARBA00093457"/>
    </source>
</evidence>
<evidence type="ECO:0000256" key="6">
    <source>
        <dbReference type="ARBA" id="ARBA00022679"/>
    </source>
</evidence>
<dbReference type="InterPro" id="IPR007873">
    <property type="entry name" value="Glycosyltransferase_ALG3"/>
</dbReference>
<keyword evidence="6 14" id="KW-0808">Transferase</keyword>
<dbReference type="Proteomes" id="UP000092993">
    <property type="component" value="Unassembled WGS sequence"/>
</dbReference>
<dbReference type="OMA" id="DWETYMI"/>
<comment type="pathway">
    <text evidence="2 14">Protein modification; protein glycosylation.</text>
</comment>
<accession>A0A1C7MHW7</accession>
<evidence type="ECO:0000313" key="16">
    <source>
        <dbReference type="Proteomes" id="UP000092993"/>
    </source>
</evidence>
<dbReference type="EMBL" id="LUGG01000004">
    <property type="protein sequence ID" value="OBZ75976.1"/>
    <property type="molecule type" value="Genomic_DNA"/>
</dbReference>
<keyword evidence="10 14" id="KW-0472">Membrane</keyword>
<dbReference type="UniPathway" id="UPA00378"/>
<keyword evidence="7 14" id="KW-0812">Transmembrane</keyword>
<evidence type="ECO:0000256" key="5">
    <source>
        <dbReference type="ARBA" id="ARBA00022676"/>
    </source>
</evidence>
<evidence type="ECO:0000256" key="4">
    <source>
        <dbReference type="ARBA" id="ARBA00015561"/>
    </source>
</evidence>
<feature type="transmembrane region" description="Helical" evidence="14">
    <location>
        <begin position="179"/>
        <end position="206"/>
    </location>
</feature>
<dbReference type="GO" id="GO:0052925">
    <property type="term" value="F:dol-P-Man:Man(5)GlcNAc(2)-PP-Dol alpha-1,3-mannosyltransferase activity"/>
    <property type="evidence" value="ECO:0007669"/>
    <property type="project" value="UniProtKB-EC"/>
</dbReference>
<evidence type="ECO:0000256" key="14">
    <source>
        <dbReference type="RuleBase" id="RU364047"/>
    </source>
</evidence>
<name>A0A1C7MHW7_GRIFR</name>
<reference evidence="15 16" key="1">
    <citation type="submission" date="2016-03" db="EMBL/GenBank/DDBJ databases">
        <title>Whole genome sequencing of Grifola frondosa 9006-11.</title>
        <authorList>
            <person name="Min B."/>
            <person name="Park H."/>
            <person name="Kim J.-G."/>
            <person name="Cho H."/>
            <person name="Oh Y.-L."/>
            <person name="Kong W.-S."/>
            <person name="Choi I.-G."/>
        </authorList>
    </citation>
    <scope>NUCLEOTIDE SEQUENCE [LARGE SCALE GENOMIC DNA]</scope>
    <source>
        <strain evidence="15 16">9006-11</strain>
    </source>
</reference>
<evidence type="ECO:0000256" key="8">
    <source>
        <dbReference type="ARBA" id="ARBA00022824"/>
    </source>
</evidence>
<evidence type="ECO:0000256" key="7">
    <source>
        <dbReference type="ARBA" id="ARBA00022692"/>
    </source>
</evidence>
<keyword evidence="5 14" id="KW-0328">Glycosyltransferase</keyword>
<feature type="transmembrane region" description="Helical" evidence="14">
    <location>
        <begin position="212"/>
        <end position="234"/>
    </location>
</feature>
<evidence type="ECO:0000256" key="1">
    <source>
        <dbReference type="ARBA" id="ARBA00004477"/>
    </source>
</evidence>
<dbReference type="GO" id="GO:0005789">
    <property type="term" value="C:endoplasmic reticulum membrane"/>
    <property type="evidence" value="ECO:0007669"/>
    <property type="project" value="UniProtKB-SubCell"/>
</dbReference>
<protein>
    <recommendedName>
        <fullName evidence="4 14">Dol-P-Man:Man(5)GlcNAc(2)-PP-Dol alpha-1,3-mannosyltransferase</fullName>
        <ecNumber evidence="3 14">2.4.1.258</ecNumber>
    </recommendedName>
    <alternativeName>
        <fullName evidence="14">Dol-P-Man-dependent alpha(1-3)-mannosyltransferase</fullName>
    </alternativeName>
</protein>
<dbReference type="Pfam" id="PF05208">
    <property type="entry name" value="ALG3"/>
    <property type="match status" value="1"/>
</dbReference>
<feature type="transmembrane region" description="Helical" evidence="14">
    <location>
        <begin position="388"/>
        <end position="407"/>
    </location>
</feature>
<dbReference type="AlphaFoldDB" id="A0A1C7MHW7"/>
<dbReference type="EC" id="2.4.1.258" evidence="3 14"/>
<feature type="transmembrane region" description="Helical" evidence="14">
    <location>
        <begin position="323"/>
        <end position="342"/>
    </location>
</feature>
<evidence type="ECO:0000256" key="12">
    <source>
        <dbReference type="ARBA" id="ARBA00049506"/>
    </source>
</evidence>
<dbReference type="PANTHER" id="PTHR12646">
    <property type="entry name" value="NOT56 - RELATED"/>
    <property type="match status" value="1"/>
</dbReference>
<proteinExistence type="inferred from homology"/>
<dbReference type="STRING" id="5627.A0A1C7MHW7"/>